<evidence type="ECO:0000313" key="1">
    <source>
        <dbReference type="EMBL" id="BBZ33623.1"/>
    </source>
</evidence>
<reference evidence="1" key="2">
    <citation type="submission" date="2020-02" db="EMBL/GenBank/DDBJ databases">
        <authorList>
            <person name="Matsumoto Y."/>
            <person name="Motooka D."/>
            <person name="Nakamura S."/>
        </authorList>
    </citation>
    <scope>NUCLEOTIDE SEQUENCE</scope>
    <source>
        <strain evidence="1">JCM 13671</strain>
    </source>
</reference>
<evidence type="ECO:0000313" key="2">
    <source>
        <dbReference type="Proteomes" id="UP000466931"/>
    </source>
</evidence>
<keyword evidence="2" id="KW-1185">Reference proteome</keyword>
<gene>
    <name evidence="1" type="ORF">MCNF_22280</name>
</gene>
<name>A0A7I7XXD4_9MYCO</name>
<sequence length="55" mass="5753">MRSAASPHTDGLVEVVSSVMGEGWDQQSAGRVGGYSLGAYCPDLLGQWAKAVDEL</sequence>
<accession>A0A7I7XXD4</accession>
<dbReference type="EMBL" id="AP022612">
    <property type="protein sequence ID" value="BBZ33623.1"/>
    <property type="molecule type" value="Genomic_DNA"/>
</dbReference>
<protein>
    <submittedName>
        <fullName evidence="1">Uncharacterized protein</fullName>
    </submittedName>
</protein>
<dbReference type="Proteomes" id="UP000466931">
    <property type="component" value="Chromosome"/>
</dbReference>
<proteinExistence type="predicted"/>
<dbReference type="AlphaFoldDB" id="A0A7I7XXD4"/>
<reference evidence="1" key="1">
    <citation type="journal article" date="2019" name="Emerg. Microbes Infect.">
        <title>Comprehensive subspecies identification of 175 nontuberculous mycobacteria species based on 7547 genomic profiles.</title>
        <authorList>
            <person name="Matsumoto Y."/>
            <person name="Kinjo T."/>
            <person name="Motooka D."/>
            <person name="Nabeya D."/>
            <person name="Jung N."/>
            <person name="Uechi K."/>
            <person name="Horii T."/>
            <person name="Iida T."/>
            <person name="Fujita J."/>
            <person name="Nakamura S."/>
        </authorList>
    </citation>
    <scope>NUCLEOTIDE SEQUENCE [LARGE SCALE GENOMIC DNA]</scope>
    <source>
        <strain evidence="1">JCM 13671</strain>
    </source>
</reference>
<organism evidence="1 2">
    <name type="scientific">Mycolicibacterium confluentis</name>
    <dbReference type="NCBI Taxonomy" id="28047"/>
    <lineage>
        <taxon>Bacteria</taxon>
        <taxon>Bacillati</taxon>
        <taxon>Actinomycetota</taxon>
        <taxon>Actinomycetes</taxon>
        <taxon>Mycobacteriales</taxon>
        <taxon>Mycobacteriaceae</taxon>
        <taxon>Mycolicibacterium</taxon>
    </lineage>
</organism>